<dbReference type="NCBIfam" id="NF038024">
    <property type="entry name" value="CRR6_slr1097"/>
    <property type="match status" value="1"/>
</dbReference>
<dbReference type="EMBL" id="JANQDH010000032">
    <property type="protein sequence ID" value="MDH6059743.1"/>
    <property type="molecule type" value="Genomic_DNA"/>
</dbReference>
<dbReference type="Pfam" id="PF08847">
    <property type="entry name" value="Crr6"/>
    <property type="match status" value="1"/>
</dbReference>
<accession>A0AA43KBF5</accession>
<name>A0AA43KBF5_9CYAN</name>
<dbReference type="PANTHER" id="PTHR35724:SF1">
    <property type="entry name" value="PROTEIN CHLORORESPIRATORY REDUCTION 6, CHLOROPLASTIC"/>
    <property type="match status" value="1"/>
</dbReference>
<comment type="caution">
    <text evidence="1">The sequence shown here is derived from an EMBL/GenBank/DDBJ whole genome shotgun (WGS) entry which is preliminary data.</text>
</comment>
<protein>
    <submittedName>
        <fullName evidence="1">CRR6 family NdhI maturation factor</fullName>
    </submittedName>
</protein>
<dbReference type="PANTHER" id="PTHR35724">
    <property type="entry name" value="PROTEIN CHLORORESPIRATORY REDUCTION 6, CHLOROPLASTIC"/>
    <property type="match status" value="1"/>
</dbReference>
<gene>
    <name evidence="1" type="ORF">NWP17_04705</name>
</gene>
<reference evidence="1 2" key="1">
    <citation type="journal article" date="2023" name="J. Phycol.">
        <title>Chrysosporum ovalisporum is synonymous with the true-branching cyanobacterium Umezakia natans (Nostocales/Aphanizomenonaceae).</title>
        <authorList>
            <person name="McGregor G.B."/>
            <person name="Sendall B.C."/>
            <person name="Niiyama Y."/>
            <person name="Tuji A."/>
            <person name="Willis A."/>
        </authorList>
    </citation>
    <scope>NUCLEOTIDE SEQUENCE [LARGE SCALE GENOMIC DNA]</scope>
    <source>
        <strain evidence="1 2">ANA360D</strain>
    </source>
</reference>
<keyword evidence="2" id="KW-1185">Reference proteome</keyword>
<dbReference type="InterPro" id="IPR014946">
    <property type="entry name" value="CRR6"/>
</dbReference>
<organism evidence="1 2">
    <name type="scientific">Chrysosporum bergii ANA360D</name>
    <dbReference type="NCBI Taxonomy" id="617107"/>
    <lineage>
        <taxon>Bacteria</taxon>
        <taxon>Bacillati</taxon>
        <taxon>Cyanobacteriota</taxon>
        <taxon>Cyanophyceae</taxon>
        <taxon>Nostocales</taxon>
        <taxon>Nodulariaceae</taxon>
        <taxon>Chrysosporum</taxon>
    </lineage>
</organism>
<evidence type="ECO:0000313" key="1">
    <source>
        <dbReference type="EMBL" id="MDH6059743.1"/>
    </source>
</evidence>
<dbReference type="AlphaFoldDB" id="A0AA43KBF5"/>
<dbReference type="Proteomes" id="UP001159387">
    <property type="component" value="Unassembled WGS sequence"/>
</dbReference>
<dbReference type="GO" id="GO:0010275">
    <property type="term" value="P:NAD(P)H dehydrogenase complex assembly"/>
    <property type="evidence" value="ECO:0007669"/>
    <property type="project" value="TreeGrafter"/>
</dbReference>
<evidence type="ECO:0000313" key="2">
    <source>
        <dbReference type="Proteomes" id="UP001159387"/>
    </source>
</evidence>
<proteinExistence type="predicted"/>
<sequence length="164" mass="19283">MIQQLAPESMIITIDNDCVDNLDISPVLKVIDPLLQENAIASYEQQLRFDIKYELEPGDIRELAEIPQLRQWFLRLDAKYPWLPFLLNWTSGELVRYAAMIIPTEFSQKKGIIFNVEALEIFLMHKVFILNDWLKQQGIPSKYRLKSMGEMFGYELEDPLFEKL</sequence>